<comment type="subcellular location">
    <subcellularLocation>
        <location evidence="1">Membrane</location>
    </subcellularLocation>
</comment>
<dbReference type="Pfam" id="PF00229">
    <property type="entry name" value="TNF"/>
    <property type="match status" value="1"/>
</dbReference>
<keyword evidence="9" id="KW-1185">Reference proteome</keyword>
<dbReference type="SUPFAM" id="SSF49842">
    <property type="entry name" value="TNF-like"/>
    <property type="match status" value="1"/>
</dbReference>
<feature type="compositionally biased region" description="Basic and acidic residues" evidence="5">
    <location>
        <begin position="1"/>
        <end position="14"/>
    </location>
</feature>
<dbReference type="PANTHER" id="PTHR11471">
    <property type="entry name" value="TUMOR NECROSIS FACTOR FAMILY MEMBER"/>
    <property type="match status" value="1"/>
</dbReference>
<organism evidence="8 9">
    <name type="scientific">Ranitomeya imitator</name>
    <name type="common">mimic poison frog</name>
    <dbReference type="NCBI Taxonomy" id="111125"/>
    <lineage>
        <taxon>Eukaryota</taxon>
        <taxon>Metazoa</taxon>
        <taxon>Chordata</taxon>
        <taxon>Craniata</taxon>
        <taxon>Vertebrata</taxon>
        <taxon>Euteleostomi</taxon>
        <taxon>Amphibia</taxon>
        <taxon>Batrachia</taxon>
        <taxon>Anura</taxon>
        <taxon>Neobatrachia</taxon>
        <taxon>Hyloidea</taxon>
        <taxon>Dendrobatidae</taxon>
        <taxon>Dendrobatinae</taxon>
        <taxon>Ranitomeya</taxon>
    </lineage>
</organism>
<evidence type="ECO:0000313" key="8">
    <source>
        <dbReference type="EMBL" id="CAJ0937410.1"/>
    </source>
</evidence>
<protein>
    <recommendedName>
        <fullName evidence="7">THD domain-containing protein</fullName>
    </recommendedName>
</protein>
<dbReference type="PRINTS" id="PR01234">
    <property type="entry name" value="TNECROSISFCT"/>
</dbReference>
<gene>
    <name evidence="8" type="ORF">RIMI_LOCUS7179601</name>
</gene>
<keyword evidence="4 6" id="KW-0472">Membrane</keyword>
<keyword evidence="6" id="KW-1133">Transmembrane helix</keyword>
<comment type="similarity">
    <text evidence="2">Belongs to the tumor necrosis factor family.</text>
</comment>
<proteinExistence type="inferred from homology"/>
<accession>A0ABN9LAP5</accession>
<feature type="region of interest" description="Disordered" evidence="5">
    <location>
        <begin position="1"/>
        <end position="20"/>
    </location>
</feature>
<dbReference type="InterPro" id="IPR008983">
    <property type="entry name" value="Tumour_necrosis_fac-like_dom"/>
</dbReference>
<dbReference type="CDD" id="cd00184">
    <property type="entry name" value="TNF"/>
    <property type="match status" value="1"/>
</dbReference>
<dbReference type="Proteomes" id="UP001176940">
    <property type="component" value="Unassembled WGS sequence"/>
</dbReference>
<evidence type="ECO:0000256" key="3">
    <source>
        <dbReference type="ARBA" id="ARBA00022514"/>
    </source>
</evidence>
<dbReference type="SMART" id="SM00207">
    <property type="entry name" value="TNF"/>
    <property type="match status" value="1"/>
</dbReference>
<keyword evidence="6" id="KW-0812">Transmembrane</keyword>
<evidence type="ECO:0000313" key="9">
    <source>
        <dbReference type="Proteomes" id="UP001176940"/>
    </source>
</evidence>
<dbReference type="EMBL" id="CAUEEQ010013422">
    <property type="protein sequence ID" value="CAJ0937410.1"/>
    <property type="molecule type" value="Genomic_DNA"/>
</dbReference>
<evidence type="ECO:0000256" key="1">
    <source>
        <dbReference type="ARBA" id="ARBA00004370"/>
    </source>
</evidence>
<dbReference type="PROSITE" id="PS50049">
    <property type="entry name" value="THD_2"/>
    <property type="match status" value="1"/>
</dbReference>
<evidence type="ECO:0000256" key="2">
    <source>
        <dbReference type="ARBA" id="ARBA00008670"/>
    </source>
</evidence>
<dbReference type="InterPro" id="IPR006053">
    <property type="entry name" value="TNF"/>
</dbReference>
<name>A0ABN9LAP5_9NEOB</name>
<evidence type="ECO:0000256" key="6">
    <source>
        <dbReference type="SAM" id="Phobius"/>
    </source>
</evidence>
<feature type="transmembrane region" description="Helical" evidence="6">
    <location>
        <begin position="34"/>
        <end position="54"/>
    </location>
</feature>
<feature type="domain" description="THD" evidence="7">
    <location>
        <begin position="81"/>
        <end position="222"/>
    </location>
</feature>
<evidence type="ECO:0000256" key="4">
    <source>
        <dbReference type="ARBA" id="ARBA00023136"/>
    </source>
</evidence>
<keyword evidence="3" id="KW-0202">Cytokine</keyword>
<evidence type="ECO:0000259" key="7">
    <source>
        <dbReference type="PROSITE" id="PS50049"/>
    </source>
</evidence>
<dbReference type="Gene3D" id="2.60.120.40">
    <property type="match status" value="1"/>
</dbReference>
<dbReference type="PANTHER" id="PTHR11471:SF24">
    <property type="entry name" value="TUMOR NECROSIS FACTOR LIGAND SUPERFAMILY MEMBER 15"/>
    <property type="match status" value="1"/>
</dbReference>
<feature type="region of interest" description="Disordered" evidence="5">
    <location>
        <begin position="63"/>
        <end position="94"/>
    </location>
</feature>
<reference evidence="8" key="1">
    <citation type="submission" date="2023-07" db="EMBL/GenBank/DDBJ databases">
        <authorList>
            <person name="Stuckert A."/>
        </authorList>
    </citation>
    <scope>NUCLEOTIDE SEQUENCE</scope>
</reference>
<dbReference type="InterPro" id="IPR006052">
    <property type="entry name" value="TNF_dom"/>
</dbReference>
<comment type="caution">
    <text evidence="8">The sequence shown here is derived from an EMBL/GenBank/DDBJ whole genome shotgun (WGS) entry which is preliminary data.</text>
</comment>
<evidence type="ECO:0000256" key="5">
    <source>
        <dbReference type="SAM" id="MobiDB-lite"/>
    </source>
</evidence>
<sequence>MPAREEMLQEDRNHITSSSESLRIQDRSIRRLKWAVAFCFILLIALAVFAVFLLRGGFPDKRDKGHMDKQQGTNPASDKRPKAHLTGTKQTDPKAEDLQWEPALGLAFLRNGMIYSNKSIIIPEEGFYFVYSQLSFRPPSNTCFDDKTISQSIMKYNPNYPEPEIILSGISICTQSNKKYQPIYLGGLLHLYKNDQLKVHINPSTPLDISVEHKTFFGAFLV</sequence>